<gene>
    <name evidence="3" type="ORF">MNBD_DELTA04-1394</name>
</gene>
<dbReference type="InterPro" id="IPR019734">
    <property type="entry name" value="TPR_rpt"/>
</dbReference>
<dbReference type="SUPFAM" id="SSF48452">
    <property type="entry name" value="TPR-like"/>
    <property type="match status" value="1"/>
</dbReference>
<dbReference type="AlphaFoldDB" id="A0A3B0UZ61"/>
<keyword evidence="1" id="KW-0812">Transmembrane</keyword>
<name>A0A3B0UZ61_9ZZZZ</name>
<sequence>MAHKNPFDRQSIENKAIHEEGLLDQFHLPAAFVAFLRKYQRRLWIITGSISAIVIVVVLFNSFRAYHYRKAVTALTTALQAKGAQKQELLAKVVAQYGSTPAALWSRVELAHIAARNGHIDKALQGLAAVNREVSAENPIKPLLLANLGALYMKNNNLDSALASYLELSSFKGFDADAYRAMGRIYELRKKNGKAVEMYKKYLSLSVANGGLTADPDLAIVQAKIKRLQNE</sequence>
<feature type="transmembrane region" description="Helical" evidence="1">
    <location>
        <begin position="43"/>
        <end position="63"/>
    </location>
</feature>
<dbReference type="Gene3D" id="1.25.40.10">
    <property type="entry name" value="Tetratricopeptide repeat domain"/>
    <property type="match status" value="1"/>
</dbReference>
<dbReference type="PROSITE" id="PS50005">
    <property type="entry name" value="TPR"/>
    <property type="match status" value="1"/>
</dbReference>
<protein>
    <recommendedName>
        <fullName evidence="2">Ancillary SecYEG translocon subunit/Cell division coordinator CpoB TPR domain-containing protein</fullName>
    </recommendedName>
</protein>
<dbReference type="EMBL" id="UOEY01000001">
    <property type="protein sequence ID" value="VAW33950.1"/>
    <property type="molecule type" value="Genomic_DNA"/>
</dbReference>
<keyword evidence="1" id="KW-0472">Membrane</keyword>
<dbReference type="InterPro" id="IPR011990">
    <property type="entry name" value="TPR-like_helical_dom_sf"/>
</dbReference>
<dbReference type="SMART" id="SM00028">
    <property type="entry name" value="TPR"/>
    <property type="match status" value="2"/>
</dbReference>
<organism evidence="3">
    <name type="scientific">hydrothermal vent metagenome</name>
    <dbReference type="NCBI Taxonomy" id="652676"/>
    <lineage>
        <taxon>unclassified sequences</taxon>
        <taxon>metagenomes</taxon>
        <taxon>ecological metagenomes</taxon>
    </lineage>
</organism>
<dbReference type="Pfam" id="PF09976">
    <property type="entry name" value="TPR_21"/>
    <property type="match status" value="1"/>
</dbReference>
<evidence type="ECO:0000313" key="3">
    <source>
        <dbReference type="EMBL" id="VAW33950.1"/>
    </source>
</evidence>
<reference evidence="3" key="1">
    <citation type="submission" date="2018-06" db="EMBL/GenBank/DDBJ databases">
        <authorList>
            <person name="Zhirakovskaya E."/>
        </authorList>
    </citation>
    <scope>NUCLEOTIDE SEQUENCE</scope>
</reference>
<dbReference type="InterPro" id="IPR018704">
    <property type="entry name" value="SecYEG/CpoB_TPR"/>
</dbReference>
<accession>A0A3B0UZ61</accession>
<evidence type="ECO:0000259" key="2">
    <source>
        <dbReference type="Pfam" id="PF09976"/>
    </source>
</evidence>
<feature type="domain" description="Ancillary SecYEG translocon subunit/Cell division coordinator CpoB TPR" evidence="2">
    <location>
        <begin position="54"/>
        <end position="228"/>
    </location>
</feature>
<keyword evidence="1" id="KW-1133">Transmembrane helix</keyword>
<evidence type="ECO:0000256" key="1">
    <source>
        <dbReference type="SAM" id="Phobius"/>
    </source>
</evidence>
<proteinExistence type="predicted"/>